<gene>
    <name evidence="1" type="ORF">CYMTET_11081</name>
</gene>
<reference evidence="1 2" key="1">
    <citation type="journal article" date="2015" name="Genome Biol. Evol.">
        <title>Comparative Genomics of a Bacterivorous Green Alga Reveals Evolutionary Causalities and Consequences of Phago-Mixotrophic Mode of Nutrition.</title>
        <authorList>
            <person name="Burns J.A."/>
            <person name="Paasch A."/>
            <person name="Narechania A."/>
            <person name="Kim E."/>
        </authorList>
    </citation>
    <scope>NUCLEOTIDE SEQUENCE [LARGE SCALE GENOMIC DNA]</scope>
    <source>
        <strain evidence="1 2">PLY_AMNH</strain>
    </source>
</reference>
<name>A0AAE0GNB2_9CHLO</name>
<evidence type="ECO:0000313" key="1">
    <source>
        <dbReference type="EMBL" id="KAK3281115.1"/>
    </source>
</evidence>
<dbReference type="AlphaFoldDB" id="A0AAE0GNB2"/>
<comment type="caution">
    <text evidence="1">The sequence shown here is derived from an EMBL/GenBank/DDBJ whole genome shotgun (WGS) entry which is preliminary data.</text>
</comment>
<proteinExistence type="predicted"/>
<organism evidence="1 2">
    <name type="scientific">Cymbomonas tetramitiformis</name>
    <dbReference type="NCBI Taxonomy" id="36881"/>
    <lineage>
        <taxon>Eukaryota</taxon>
        <taxon>Viridiplantae</taxon>
        <taxon>Chlorophyta</taxon>
        <taxon>Pyramimonadophyceae</taxon>
        <taxon>Pyramimonadales</taxon>
        <taxon>Pyramimonadaceae</taxon>
        <taxon>Cymbomonas</taxon>
    </lineage>
</organism>
<sequence>MEYCDCTRTRHWIDDDDAYWQTTCRASVSETCSGKCKNGKCQLATEVCGEANDWDGNLNAASTECALNNNVLPRDWTSWMFVQDDYSTLNDYLRGVSSDKEWFDEQMGENLWVALSKNATKPQELVDIHDECTVPYEKFTCMRNIPECRNDQPATSDCLSACERISDCFANFEETCNKLEEQQDWWNHSSLNAAWACTSLLDNGCLDPWCTEYPIGQGQDGLGWYRECEYMCSEYQQEVASFSQSGANSLLSYSPIVTLTICGFDCLEGMRYAPQLEFLVGHVDTPATLKEQLDSVPEVAEENLRRHLTKPPLLKRFRTHQVLKYADDVFKIKNFKVRWNRTKASGVTSAQEVERAMLKIRKRARGLRHPTDGTGIWPVALPGYPV</sequence>
<accession>A0AAE0GNB2</accession>
<keyword evidence="2" id="KW-1185">Reference proteome</keyword>
<protein>
    <submittedName>
        <fullName evidence="1">Uncharacterized protein</fullName>
    </submittedName>
</protein>
<evidence type="ECO:0000313" key="2">
    <source>
        <dbReference type="Proteomes" id="UP001190700"/>
    </source>
</evidence>
<dbReference type="EMBL" id="LGRX02004024">
    <property type="protein sequence ID" value="KAK3281115.1"/>
    <property type="molecule type" value="Genomic_DNA"/>
</dbReference>
<dbReference type="Proteomes" id="UP001190700">
    <property type="component" value="Unassembled WGS sequence"/>
</dbReference>